<dbReference type="RefSeq" id="XP_023938648.1">
    <property type="nucleotide sequence ID" value="XM_024082880.1"/>
</dbReference>
<dbReference type="SUPFAM" id="SSF48371">
    <property type="entry name" value="ARM repeat"/>
    <property type="match status" value="1"/>
</dbReference>
<feature type="compositionally biased region" description="Low complexity" evidence="1">
    <location>
        <begin position="538"/>
        <end position="549"/>
    </location>
</feature>
<feature type="region of interest" description="Disordered" evidence="1">
    <location>
        <begin position="514"/>
        <end position="554"/>
    </location>
</feature>
<evidence type="ECO:0000313" key="2">
    <source>
        <dbReference type="Proteomes" id="UP001652582"/>
    </source>
</evidence>
<dbReference type="KEGG" id="bany:112046279"/>
<keyword evidence="2" id="KW-1185">Reference proteome</keyword>
<organism evidence="2 3">
    <name type="scientific">Bicyclus anynana</name>
    <name type="common">Squinting bush brown butterfly</name>
    <dbReference type="NCBI Taxonomy" id="110368"/>
    <lineage>
        <taxon>Eukaryota</taxon>
        <taxon>Metazoa</taxon>
        <taxon>Ecdysozoa</taxon>
        <taxon>Arthropoda</taxon>
        <taxon>Hexapoda</taxon>
        <taxon>Insecta</taxon>
        <taxon>Pterygota</taxon>
        <taxon>Neoptera</taxon>
        <taxon>Endopterygota</taxon>
        <taxon>Lepidoptera</taxon>
        <taxon>Glossata</taxon>
        <taxon>Ditrysia</taxon>
        <taxon>Papilionoidea</taxon>
        <taxon>Nymphalidae</taxon>
        <taxon>Satyrinae</taxon>
        <taxon>Satyrini</taxon>
        <taxon>Mycalesina</taxon>
        <taxon>Bicyclus</taxon>
    </lineage>
</organism>
<feature type="compositionally biased region" description="Basic and acidic residues" evidence="1">
    <location>
        <begin position="526"/>
        <end position="535"/>
    </location>
</feature>
<protein>
    <submittedName>
        <fullName evidence="3">Uncharacterized protein LOC112046279</fullName>
    </submittedName>
</protein>
<dbReference type="InterPro" id="IPR016024">
    <property type="entry name" value="ARM-type_fold"/>
</dbReference>
<gene>
    <name evidence="3" type="primary">LOC112046279</name>
</gene>
<dbReference type="AlphaFoldDB" id="A0A6J1N0S0"/>
<dbReference type="GO" id="GO:0005634">
    <property type="term" value="C:nucleus"/>
    <property type="evidence" value="ECO:0007669"/>
    <property type="project" value="TreeGrafter"/>
</dbReference>
<feature type="compositionally biased region" description="Basic and acidic residues" evidence="1">
    <location>
        <begin position="768"/>
        <end position="784"/>
    </location>
</feature>
<feature type="region of interest" description="Disordered" evidence="1">
    <location>
        <begin position="762"/>
        <end position="796"/>
    </location>
</feature>
<dbReference type="PANTHER" id="PTHR34105:SF1">
    <property type="entry name" value="PROLINE-, GLUTAMIC ACID- AND LEUCINE-RICH PROTEIN 1"/>
    <property type="match status" value="1"/>
</dbReference>
<evidence type="ECO:0000313" key="3">
    <source>
        <dbReference type="RefSeq" id="XP_023938648.1"/>
    </source>
</evidence>
<dbReference type="GeneID" id="112046279"/>
<reference evidence="3" key="1">
    <citation type="submission" date="2025-08" db="UniProtKB">
        <authorList>
            <consortium name="RefSeq"/>
        </authorList>
    </citation>
    <scope>IDENTIFICATION</scope>
</reference>
<accession>A0A6J1N0S0</accession>
<proteinExistence type="predicted"/>
<name>A0A6J1N0S0_BICAN</name>
<evidence type="ECO:0000256" key="1">
    <source>
        <dbReference type="SAM" id="MobiDB-lite"/>
    </source>
</evidence>
<sequence length="841" mass="93824">MEQIMQKVHNVDPNNSEEVKEALTGFFQCIPKYKDIHANRLLRELQIVINRFPKYCMSHRTSIETFLISYLSSINNFNVIEAAKCAHALQQVRPGQEKSATPKTSWRVYMLDLCSAAHTLIESIFKNAVELYMDSPEITKNASTPMSVALADIAKKLKDIKDRQALLKLRLNNVLVFIQAVLVEVYPVAKPVQPQTILDVIVRLLSVTSSTKQYEEDICNIKIQTLRTLDALIVCLGSNLIPYSALVLRLVMQTLKWSSEHSSDLTSKVRRTAYNSLSNWLTTLHTHRMSDSSSTWEDNLTDGIITDITPVTKVVQLTIGGQPSRHLSKKAKRKLATTQLQESNLAAYAPGENNKIAVSEEVNNEVSIAALECAEVFLTVCGRFLKPATHKIFQDRLVRQCYDFSSYTDEHLLWLLRALEATRRSAPTGIPPPTQYCLHLYSLLHNSRRAEISKFCSEALLNIRLHLHCSPPSLSFDLDAAQNSEKTSNKRKKVSARNRAVLQSLLGADKVPSADNDEVISIPDEPSGKKQRLESSDTDQISIHSSDSDSSVEEVCDESVYENVEEMEVELVINESKNPSVDDDIAIVTEEQETELSNQDSVEKNMIIDSTELSNHETTEQDMIDSITPKTVSSETSNQVNIEEKTQQAVDINATSELQKDAACNDVQVEVQIELDSGENVTSQTEVNTKQNLTIYEAQTQLPVNISNDTIEEETSLSLEVGYDYPNTGTAQVTVLEKSDDDHIPSTNDTDDIQITCGQVIRSSQEVDAEKKTSPTESKTDELPKQNGLSEDVVENGFAEKTIETTEKVKVVEDSSQNEGTTVEDMLADFVDEVNDDAVEA</sequence>
<dbReference type="OrthoDB" id="20900at2759"/>
<dbReference type="GO" id="GO:0006364">
    <property type="term" value="P:rRNA processing"/>
    <property type="evidence" value="ECO:0007669"/>
    <property type="project" value="TreeGrafter"/>
</dbReference>
<dbReference type="PANTHER" id="PTHR34105">
    <property type="entry name" value="PROLINE-, GLUTAMIC ACID- AND LEUCINE-RICH PROTEIN 1"/>
    <property type="match status" value="1"/>
</dbReference>
<dbReference type="Proteomes" id="UP001652582">
    <property type="component" value="Chromosome 15"/>
</dbReference>